<dbReference type="EC" id="2.7.13.3" evidence="2"/>
<dbReference type="SUPFAM" id="SSF55874">
    <property type="entry name" value="ATPase domain of HSP90 chaperone/DNA topoisomerase II/histidine kinase"/>
    <property type="match status" value="1"/>
</dbReference>
<evidence type="ECO:0000259" key="5">
    <source>
        <dbReference type="PROSITE" id="PS50109"/>
    </source>
</evidence>
<dbReference type="InterPro" id="IPR005467">
    <property type="entry name" value="His_kinase_dom"/>
</dbReference>
<dbReference type="InterPro" id="IPR004358">
    <property type="entry name" value="Sig_transdc_His_kin-like_C"/>
</dbReference>
<dbReference type="EMBL" id="BNAJ01000004">
    <property type="protein sequence ID" value="GHF43291.1"/>
    <property type="molecule type" value="Genomic_DNA"/>
</dbReference>
<dbReference type="PROSITE" id="PS50109">
    <property type="entry name" value="HIS_KIN"/>
    <property type="match status" value="1"/>
</dbReference>
<dbReference type="PRINTS" id="PR00344">
    <property type="entry name" value="BCTRLSENSOR"/>
</dbReference>
<dbReference type="InterPro" id="IPR036890">
    <property type="entry name" value="HATPase_C_sf"/>
</dbReference>
<keyword evidence="3" id="KW-0808">Transferase</keyword>
<dbReference type="PANTHER" id="PTHR42878:SF15">
    <property type="entry name" value="BACTERIOPHYTOCHROME"/>
    <property type="match status" value="1"/>
</dbReference>
<proteinExistence type="predicted"/>
<keyword evidence="4" id="KW-0418">Kinase</keyword>
<evidence type="ECO:0000256" key="3">
    <source>
        <dbReference type="ARBA" id="ARBA00022679"/>
    </source>
</evidence>
<dbReference type="Proteomes" id="UP000619376">
    <property type="component" value="Unassembled WGS sequence"/>
</dbReference>
<comment type="caution">
    <text evidence="6">The sequence shown here is derived from an EMBL/GenBank/DDBJ whole genome shotgun (WGS) entry which is preliminary data.</text>
</comment>
<organism evidence="6 7">
    <name type="scientific">Deinococcus metalli</name>
    <dbReference type="NCBI Taxonomy" id="1141878"/>
    <lineage>
        <taxon>Bacteria</taxon>
        <taxon>Thermotogati</taxon>
        <taxon>Deinococcota</taxon>
        <taxon>Deinococci</taxon>
        <taxon>Deinococcales</taxon>
        <taxon>Deinococcaceae</taxon>
        <taxon>Deinococcus</taxon>
    </lineage>
</organism>
<evidence type="ECO:0000256" key="1">
    <source>
        <dbReference type="ARBA" id="ARBA00000085"/>
    </source>
</evidence>
<dbReference type="Pfam" id="PF02518">
    <property type="entry name" value="HATPase_c"/>
    <property type="match status" value="1"/>
</dbReference>
<name>A0ABQ3JMN1_9DEIO</name>
<gene>
    <name evidence="6" type="ORF">GCM10017781_19660</name>
</gene>
<sequence>MPGGLMERGMGLAIVRRLVERHGGRVWAVSQPGEGATFAFTLPG</sequence>
<reference evidence="7" key="1">
    <citation type="journal article" date="2019" name="Int. J. Syst. Evol. Microbiol.">
        <title>The Global Catalogue of Microorganisms (GCM) 10K type strain sequencing project: providing services to taxonomists for standard genome sequencing and annotation.</title>
        <authorList>
            <consortium name="The Broad Institute Genomics Platform"/>
            <consortium name="The Broad Institute Genome Sequencing Center for Infectious Disease"/>
            <person name="Wu L."/>
            <person name="Ma J."/>
        </authorList>
    </citation>
    <scope>NUCLEOTIDE SEQUENCE [LARGE SCALE GENOMIC DNA]</scope>
    <source>
        <strain evidence="7">CGMCC 1.18437</strain>
    </source>
</reference>
<protein>
    <recommendedName>
        <fullName evidence="2">histidine kinase</fullName>
        <ecNumber evidence="2">2.7.13.3</ecNumber>
    </recommendedName>
</protein>
<evidence type="ECO:0000313" key="7">
    <source>
        <dbReference type="Proteomes" id="UP000619376"/>
    </source>
</evidence>
<dbReference type="Gene3D" id="3.30.565.10">
    <property type="entry name" value="Histidine kinase-like ATPase, C-terminal domain"/>
    <property type="match status" value="1"/>
</dbReference>
<keyword evidence="7" id="KW-1185">Reference proteome</keyword>
<accession>A0ABQ3JMN1</accession>
<dbReference type="PANTHER" id="PTHR42878">
    <property type="entry name" value="TWO-COMPONENT HISTIDINE KINASE"/>
    <property type="match status" value="1"/>
</dbReference>
<comment type="catalytic activity">
    <reaction evidence="1">
        <text>ATP + protein L-histidine = ADP + protein N-phospho-L-histidine.</text>
        <dbReference type="EC" id="2.7.13.3"/>
    </reaction>
</comment>
<evidence type="ECO:0000256" key="2">
    <source>
        <dbReference type="ARBA" id="ARBA00012438"/>
    </source>
</evidence>
<evidence type="ECO:0000313" key="6">
    <source>
        <dbReference type="EMBL" id="GHF43291.1"/>
    </source>
</evidence>
<dbReference type="InterPro" id="IPR003594">
    <property type="entry name" value="HATPase_dom"/>
</dbReference>
<dbReference type="InterPro" id="IPR050351">
    <property type="entry name" value="BphY/WalK/GraS-like"/>
</dbReference>
<feature type="domain" description="Histidine kinase" evidence="5">
    <location>
        <begin position="1"/>
        <end position="44"/>
    </location>
</feature>
<evidence type="ECO:0000256" key="4">
    <source>
        <dbReference type="ARBA" id="ARBA00022777"/>
    </source>
</evidence>